<dbReference type="Pfam" id="PF13561">
    <property type="entry name" value="adh_short_C2"/>
    <property type="match status" value="1"/>
</dbReference>
<dbReference type="RefSeq" id="WP_394827977.1">
    <property type="nucleotide sequence ID" value="NZ_CP089984.1"/>
</dbReference>
<dbReference type="InterPro" id="IPR036291">
    <property type="entry name" value="NAD(P)-bd_dom_sf"/>
</dbReference>
<dbReference type="InterPro" id="IPR002347">
    <property type="entry name" value="SDR_fam"/>
</dbReference>
<organism evidence="1 2">
    <name type="scientific">Pendulispora albinea</name>
    <dbReference type="NCBI Taxonomy" id="2741071"/>
    <lineage>
        <taxon>Bacteria</taxon>
        <taxon>Pseudomonadati</taxon>
        <taxon>Myxococcota</taxon>
        <taxon>Myxococcia</taxon>
        <taxon>Myxococcales</taxon>
        <taxon>Sorangiineae</taxon>
        <taxon>Pendulisporaceae</taxon>
        <taxon>Pendulispora</taxon>
    </lineage>
</organism>
<dbReference type="Proteomes" id="UP001370348">
    <property type="component" value="Chromosome"/>
</dbReference>
<dbReference type="Gene3D" id="3.40.50.720">
    <property type="entry name" value="NAD(P)-binding Rossmann-like Domain"/>
    <property type="match status" value="1"/>
</dbReference>
<keyword evidence="2" id="KW-1185">Reference proteome</keyword>
<gene>
    <name evidence="1" type="ORF">LZC94_13970</name>
</gene>
<dbReference type="SUPFAM" id="SSF51735">
    <property type="entry name" value="NAD(P)-binding Rossmann-fold domains"/>
    <property type="match status" value="1"/>
</dbReference>
<evidence type="ECO:0000313" key="2">
    <source>
        <dbReference type="Proteomes" id="UP001370348"/>
    </source>
</evidence>
<protein>
    <submittedName>
        <fullName evidence="1">SDR family oxidoreductase</fullName>
    </submittedName>
</protein>
<evidence type="ECO:0000313" key="1">
    <source>
        <dbReference type="EMBL" id="WXB18343.1"/>
    </source>
</evidence>
<dbReference type="EMBL" id="CP089984">
    <property type="protein sequence ID" value="WXB18343.1"/>
    <property type="molecule type" value="Genomic_DNA"/>
</dbReference>
<proteinExistence type="predicted"/>
<reference evidence="1 2" key="1">
    <citation type="submission" date="2021-12" db="EMBL/GenBank/DDBJ databases">
        <title>Discovery of the Pendulisporaceae a myxobacterial family with distinct sporulation behavior and unique specialized metabolism.</title>
        <authorList>
            <person name="Garcia R."/>
            <person name="Popoff A."/>
            <person name="Bader C.D."/>
            <person name="Loehr J."/>
            <person name="Walesch S."/>
            <person name="Walt C."/>
            <person name="Boldt J."/>
            <person name="Bunk B."/>
            <person name="Haeckl F.J.F.P.J."/>
            <person name="Gunesch A.P."/>
            <person name="Birkelbach J."/>
            <person name="Nuebel U."/>
            <person name="Pietschmann T."/>
            <person name="Bach T."/>
            <person name="Mueller R."/>
        </authorList>
    </citation>
    <scope>NUCLEOTIDE SEQUENCE [LARGE SCALE GENOMIC DNA]</scope>
    <source>
        <strain evidence="1 2">MSr11954</strain>
    </source>
</reference>
<name>A0ABZ2M770_9BACT</name>
<accession>A0ABZ2M770</accession>
<sequence>MSPNVGARLLARGATGDAPLEKCFQSDLCPGPTVTPGLEGLATDDTRDALIDTLKAQTVLGRLADPAETAAVALILASDESSFMTGSEVFVDGGSAQV</sequence>